<reference evidence="2 3" key="1">
    <citation type="submission" date="2017-03" db="EMBL/GenBank/DDBJ databases">
        <authorList>
            <person name="Afonso C.L."/>
            <person name="Miller P.J."/>
            <person name="Scott M.A."/>
            <person name="Spackman E."/>
            <person name="Goraichik I."/>
            <person name="Dimitrov K.M."/>
            <person name="Suarez D.L."/>
            <person name="Swayne D.E."/>
        </authorList>
    </citation>
    <scope>NUCLEOTIDE SEQUENCE [LARGE SCALE GENOMIC DNA]</scope>
    <source>
        <strain evidence="2 3">CECT 7751</strain>
    </source>
</reference>
<evidence type="ECO:0000313" key="3">
    <source>
        <dbReference type="Proteomes" id="UP000193963"/>
    </source>
</evidence>
<name>A0A1X6Z6L5_9RHOB</name>
<keyword evidence="1" id="KW-0732">Signal</keyword>
<feature type="chain" id="PRO_5012846715" description="Lipoprotein" evidence="1">
    <location>
        <begin position="23"/>
        <end position="118"/>
    </location>
</feature>
<dbReference type="PANTHER" id="PTHR39335:SF1">
    <property type="entry name" value="BLL4220 PROTEIN"/>
    <property type="match status" value="1"/>
</dbReference>
<feature type="signal peptide" evidence="1">
    <location>
        <begin position="1"/>
        <end position="22"/>
    </location>
</feature>
<accession>A0A1X6Z6L5</accession>
<organism evidence="2 3">
    <name type="scientific">Pseudooceanicola marinus</name>
    <dbReference type="NCBI Taxonomy" id="396013"/>
    <lineage>
        <taxon>Bacteria</taxon>
        <taxon>Pseudomonadati</taxon>
        <taxon>Pseudomonadota</taxon>
        <taxon>Alphaproteobacteria</taxon>
        <taxon>Rhodobacterales</taxon>
        <taxon>Paracoccaceae</taxon>
        <taxon>Pseudooceanicola</taxon>
    </lineage>
</organism>
<gene>
    <name evidence="2" type="ORF">PSM7751_01928</name>
</gene>
<evidence type="ECO:0000256" key="1">
    <source>
        <dbReference type="SAM" id="SignalP"/>
    </source>
</evidence>
<proteinExistence type="predicted"/>
<dbReference type="Pfam" id="PF03640">
    <property type="entry name" value="Lipoprotein_15"/>
    <property type="match status" value="2"/>
</dbReference>
<dbReference type="InterPro" id="IPR005297">
    <property type="entry name" value="Lipoprotein_repeat"/>
</dbReference>
<dbReference type="AlphaFoldDB" id="A0A1X6Z6L5"/>
<evidence type="ECO:0000313" key="2">
    <source>
        <dbReference type="EMBL" id="SLN41667.1"/>
    </source>
</evidence>
<dbReference type="RefSeq" id="WP_085887789.1">
    <property type="nucleotide sequence ID" value="NZ_FWFN01000003.1"/>
</dbReference>
<dbReference type="GO" id="GO:0043448">
    <property type="term" value="P:alkane catabolic process"/>
    <property type="evidence" value="ECO:0007669"/>
    <property type="project" value="TreeGrafter"/>
</dbReference>
<dbReference type="PIRSF" id="PIRSF029720">
    <property type="entry name" value="UCP029720"/>
    <property type="match status" value="1"/>
</dbReference>
<sequence>MNFAMTAAAAALSLVASGPAGLQMTTAGYLADQDGMSLYDFDKDRPGTSNCYGGCAKSWPPLMASGNASAEGDFTLVTRRDGTLQWALDGQPLYYWAGDSKAGDTKGDGVGGTWHLAR</sequence>
<dbReference type="OrthoDB" id="9800666at2"/>
<keyword evidence="3" id="KW-1185">Reference proteome</keyword>
<evidence type="ECO:0008006" key="4">
    <source>
        <dbReference type="Google" id="ProtNLM"/>
    </source>
</evidence>
<dbReference type="PANTHER" id="PTHR39335">
    <property type="entry name" value="BLL4220 PROTEIN"/>
    <property type="match status" value="1"/>
</dbReference>
<dbReference type="EMBL" id="FWFN01000003">
    <property type="protein sequence ID" value="SLN41667.1"/>
    <property type="molecule type" value="Genomic_DNA"/>
</dbReference>
<dbReference type="InterPro" id="IPR014558">
    <property type="entry name" value="UCP029720"/>
</dbReference>
<protein>
    <recommendedName>
        <fullName evidence="4">Lipoprotein</fullName>
    </recommendedName>
</protein>
<dbReference type="Proteomes" id="UP000193963">
    <property type="component" value="Unassembled WGS sequence"/>
</dbReference>